<dbReference type="InterPro" id="IPR051189">
    <property type="entry name" value="Splicing_assoc_domain"/>
</dbReference>
<evidence type="ECO:0000259" key="2">
    <source>
        <dbReference type="PROSITE" id="PS50174"/>
    </source>
</evidence>
<name>A0A2R6S6T9_9APHY</name>
<dbReference type="STRING" id="98765.A0A2R6S6T9"/>
<feature type="compositionally biased region" description="Polar residues" evidence="1">
    <location>
        <begin position="50"/>
        <end position="62"/>
    </location>
</feature>
<dbReference type="SUPFAM" id="SSF82708">
    <property type="entry name" value="R3H domain"/>
    <property type="match status" value="1"/>
</dbReference>
<evidence type="ECO:0000313" key="4">
    <source>
        <dbReference type="EMBL" id="PSS38010.1"/>
    </source>
</evidence>
<dbReference type="InterPro" id="IPR036867">
    <property type="entry name" value="R3H_dom_sf"/>
</dbReference>
<evidence type="ECO:0000259" key="3">
    <source>
        <dbReference type="PROSITE" id="PS51061"/>
    </source>
</evidence>
<comment type="caution">
    <text evidence="4">The sequence shown here is derived from an EMBL/GenBank/DDBJ whole genome shotgun (WGS) entry which is preliminary data.</text>
</comment>
<feature type="compositionally biased region" description="Gly residues" evidence="1">
    <location>
        <begin position="1"/>
        <end position="12"/>
    </location>
</feature>
<keyword evidence="5" id="KW-1185">Reference proteome</keyword>
<feature type="compositionally biased region" description="Basic and acidic residues" evidence="1">
    <location>
        <begin position="471"/>
        <end position="488"/>
    </location>
</feature>
<dbReference type="OrthoDB" id="21470at2759"/>
<feature type="compositionally biased region" description="Basic residues" evidence="1">
    <location>
        <begin position="446"/>
        <end position="458"/>
    </location>
</feature>
<dbReference type="GO" id="GO:0003676">
    <property type="term" value="F:nucleic acid binding"/>
    <property type="evidence" value="ECO:0007669"/>
    <property type="project" value="UniProtKB-UniRule"/>
</dbReference>
<reference evidence="4 5" key="1">
    <citation type="submission" date="2018-02" db="EMBL/GenBank/DDBJ databases">
        <title>Genome sequence of the basidiomycete white-rot fungus Phlebia centrifuga.</title>
        <authorList>
            <person name="Granchi Z."/>
            <person name="Peng M."/>
            <person name="de Vries R.P."/>
            <person name="Hilden K."/>
            <person name="Makela M.R."/>
            <person name="Grigoriev I."/>
            <person name="Riley R."/>
        </authorList>
    </citation>
    <scope>NUCLEOTIDE SEQUENCE [LARGE SCALE GENOMIC DNA]</scope>
    <source>
        <strain evidence="4 5">FBCC195</strain>
    </source>
</reference>
<feature type="compositionally biased region" description="Acidic residues" evidence="1">
    <location>
        <begin position="563"/>
        <end position="579"/>
    </location>
</feature>
<dbReference type="SMART" id="SM00393">
    <property type="entry name" value="R3H"/>
    <property type="match status" value="1"/>
</dbReference>
<dbReference type="SMART" id="SM00443">
    <property type="entry name" value="G_patch"/>
    <property type="match status" value="1"/>
</dbReference>
<dbReference type="PROSITE" id="PS51061">
    <property type="entry name" value="R3H"/>
    <property type="match status" value="1"/>
</dbReference>
<feature type="region of interest" description="Disordered" evidence="1">
    <location>
        <begin position="434"/>
        <end position="513"/>
    </location>
</feature>
<dbReference type="Gene3D" id="3.30.1370.50">
    <property type="entry name" value="R3H-like domain"/>
    <property type="match status" value="1"/>
</dbReference>
<dbReference type="Pfam" id="PF01424">
    <property type="entry name" value="R3H"/>
    <property type="match status" value="1"/>
</dbReference>
<gene>
    <name evidence="4" type="ORF">PHLCEN_2v150</name>
</gene>
<organism evidence="4 5">
    <name type="scientific">Hermanssonia centrifuga</name>
    <dbReference type="NCBI Taxonomy" id="98765"/>
    <lineage>
        <taxon>Eukaryota</taxon>
        <taxon>Fungi</taxon>
        <taxon>Dikarya</taxon>
        <taxon>Basidiomycota</taxon>
        <taxon>Agaricomycotina</taxon>
        <taxon>Agaricomycetes</taxon>
        <taxon>Polyporales</taxon>
        <taxon>Meruliaceae</taxon>
        <taxon>Hermanssonia</taxon>
    </lineage>
</organism>
<accession>A0A2R6S6T9</accession>
<evidence type="ECO:0000256" key="1">
    <source>
        <dbReference type="SAM" id="MobiDB-lite"/>
    </source>
</evidence>
<feature type="compositionally biased region" description="Acidic residues" evidence="1">
    <location>
        <begin position="593"/>
        <end position="609"/>
    </location>
</feature>
<dbReference type="PROSITE" id="PS50174">
    <property type="entry name" value="G_PATCH"/>
    <property type="match status" value="1"/>
</dbReference>
<dbReference type="AlphaFoldDB" id="A0A2R6S6T9"/>
<feature type="compositionally biased region" description="Acidic residues" evidence="1">
    <location>
        <begin position="640"/>
        <end position="649"/>
    </location>
</feature>
<evidence type="ECO:0008006" key="6">
    <source>
        <dbReference type="Google" id="ProtNLM"/>
    </source>
</evidence>
<dbReference type="PANTHER" id="PTHR14195">
    <property type="entry name" value="G PATCH DOMAIN CONTAINING PROTEIN 2"/>
    <property type="match status" value="1"/>
</dbReference>
<feature type="domain" description="R3H" evidence="3">
    <location>
        <begin position="779"/>
        <end position="843"/>
    </location>
</feature>
<dbReference type="EMBL" id="MLYV02000011">
    <property type="protein sequence ID" value="PSS38010.1"/>
    <property type="molecule type" value="Genomic_DNA"/>
</dbReference>
<dbReference type="Proteomes" id="UP000186601">
    <property type="component" value="Unassembled WGS sequence"/>
</dbReference>
<feature type="compositionally biased region" description="Basic and acidic residues" evidence="1">
    <location>
        <begin position="622"/>
        <end position="638"/>
    </location>
</feature>
<feature type="compositionally biased region" description="Gly residues" evidence="1">
    <location>
        <begin position="20"/>
        <end position="34"/>
    </location>
</feature>
<feature type="compositionally biased region" description="Basic and acidic residues" evidence="1">
    <location>
        <begin position="96"/>
        <end position="111"/>
    </location>
</feature>
<feature type="compositionally biased region" description="Acidic residues" evidence="1">
    <location>
        <begin position="489"/>
        <end position="504"/>
    </location>
</feature>
<feature type="region of interest" description="Disordered" evidence="1">
    <location>
        <begin position="530"/>
        <end position="649"/>
    </location>
</feature>
<feature type="region of interest" description="Disordered" evidence="1">
    <location>
        <begin position="1"/>
        <end position="136"/>
    </location>
</feature>
<protein>
    <recommendedName>
        <fullName evidence="6">Protein SQS1</fullName>
    </recommendedName>
</protein>
<dbReference type="InterPro" id="IPR001374">
    <property type="entry name" value="R3H_dom"/>
</dbReference>
<dbReference type="Pfam" id="PF01585">
    <property type="entry name" value="G-patch"/>
    <property type="match status" value="1"/>
</dbReference>
<feature type="region of interest" description="Disordered" evidence="1">
    <location>
        <begin position="382"/>
        <end position="417"/>
    </location>
</feature>
<proteinExistence type="predicted"/>
<dbReference type="InterPro" id="IPR000467">
    <property type="entry name" value="G_patch_dom"/>
</dbReference>
<sequence>MTKGGRGGNRGGYRGRGRGRGGGSRGGKGGGGGRFDMMDDDDFTIHDGAYNSSRGGPNSGLNSPRSRGRGRGSGFGSPRGVPPSPRGDYNSIGVRGRGERGSDPQYTDRGRGRGRGRGGSADADLATIRGRGGKNWPAKMRAGAPLSKLLYADRPLLRPIEFVRSVHMATLFQQEEELLQPISEEVAHDERSHVPTADQVFRVFSGKAEEDANEESDTEGLEVIDFSEVGRLQAEVDAAAAKQQTRLKTEVNVVQERFTGFYIDTEPTPVLDVPLIPSSAIGGLVLGEQQDDEEIIVYVAPHPRAGPVTPPPEAENLYIPPSVSILTGLPVSTLEANSPSHPTPLISSDVNEVNVTSSPSYPVQRSLDVEMTVQGDVSLKEVSATPAESSAEPVTSVAGPSSTSAGPPAQPLSTPIPFESLSFSFQNTIQKKIARRIHPSQTPRSLIKKGKPRKRASRRFGSYGANMAEAHLQEEARDPRQHERRVGDSDLDWGDESEAGDGVDELSSGIGAMDIDPDIDLAAMASFAKTMSAEGSRQTTIDDIADEERIRREDEEGSSSQETDGDDGDSENSEDEEVEMVVSQAEKALIAEGADESEEGSEDESDEEDTPRRGFQTRLRRIREITKGKRKADPHQEPASDVDDDDPELFMDQSWADEDEEFIAHIEAVLDANGELLSKDHIQRDKVFRSIHNGISEIDDYEQVISGPAKRKKDDIAPELQDQWEKDRAKKAENKRKRALQRLEVSTDPLAMKKGGKKGMKDMLTAARLDPSIEVPNRVVDLVTLEQQIPRFLDNIGGKTSMVLPPANKETRKKIHELATAFNLRSQSKGQGKTRYTTLIKTTRSGVGINEGKVRKIMKSVSPHWEGPTKGGGKAMSLAKHKEGEEVGKAAPKIGETNIGFRMLASMGWVEGDLIGLSGGLEAPLTAIMKKTKLGLGATL</sequence>
<feature type="domain" description="G-patch" evidence="2">
    <location>
        <begin position="896"/>
        <end position="940"/>
    </location>
</feature>
<evidence type="ECO:0000313" key="5">
    <source>
        <dbReference type="Proteomes" id="UP000186601"/>
    </source>
</evidence>